<reference evidence="2" key="1">
    <citation type="journal article" date="2013" name="Nature">
        <title>Pan genome of the phytoplankton Emiliania underpins its global distribution.</title>
        <authorList>
            <person name="Read B.A."/>
            <person name="Kegel J."/>
            <person name="Klute M.J."/>
            <person name="Kuo A."/>
            <person name="Lefebvre S.C."/>
            <person name="Maumus F."/>
            <person name="Mayer C."/>
            <person name="Miller J."/>
            <person name="Monier A."/>
            <person name="Salamov A."/>
            <person name="Young J."/>
            <person name="Aguilar M."/>
            <person name="Claverie J.M."/>
            <person name="Frickenhaus S."/>
            <person name="Gonzalez K."/>
            <person name="Herman E.K."/>
            <person name="Lin Y.C."/>
            <person name="Napier J."/>
            <person name="Ogata H."/>
            <person name="Sarno A.F."/>
            <person name="Shmutz J."/>
            <person name="Schroeder D."/>
            <person name="de Vargas C."/>
            <person name="Verret F."/>
            <person name="von Dassow P."/>
            <person name="Valentin K."/>
            <person name="Van de Peer Y."/>
            <person name="Wheeler G."/>
            <person name="Dacks J.B."/>
            <person name="Delwiche C.F."/>
            <person name="Dyhrman S.T."/>
            <person name="Glockner G."/>
            <person name="John U."/>
            <person name="Richards T."/>
            <person name="Worden A.Z."/>
            <person name="Zhang X."/>
            <person name="Grigoriev I.V."/>
            <person name="Allen A.E."/>
            <person name="Bidle K."/>
            <person name="Borodovsky M."/>
            <person name="Bowler C."/>
            <person name="Brownlee C."/>
            <person name="Cock J.M."/>
            <person name="Elias M."/>
            <person name="Gladyshev V.N."/>
            <person name="Groth M."/>
            <person name="Guda C."/>
            <person name="Hadaegh A."/>
            <person name="Iglesias-Rodriguez M.D."/>
            <person name="Jenkins J."/>
            <person name="Jones B.M."/>
            <person name="Lawson T."/>
            <person name="Leese F."/>
            <person name="Lindquist E."/>
            <person name="Lobanov A."/>
            <person name="Lomsadze A."/>
            <person name="Malik S.B."/>
            <person name="Marsh M.E."/>
            <person name="Mackinder L."/>
            <person name="Mock T."/>
            <person name="Mueller-Roeber B."/>
            <person name="Pagarete A."/>
            <person name="Parker M."/>
            <person name="Probert I."/>
            <person name="Quesneville H."/>
            <person name="Raines C."/>
            <person name="Rensing S.A."/>
            <person name="Riano-Pachon D.M."/>
            <person name="Richier S."/>
            <person name="Rokitta S."/>
            <person name="Shiraiwa Y."/>
            <person name="Soanes D.M."/>
            <person name="van der Giezen M."/>
            <person name="Wahlund T.M."/>
            <person name="Williams B."/>
            <person name="Wilson W."/>
            <person name="Wolfe G."/>
            <person name="Wurch L.L."/>
        </authorList>
    </citation>
    <scope>NUCLEOTIDE SEQUENCE</scope>
</reference>
<dbReference type="AlphaFoldDB" id="A0A0D3JMH8"/>
<dbReference type="Pfam" id="PF03567">
    <property type="entry name" value="Sulfotransfer_2"/>
    <property type="match status" value="1"/>
</dbReference>
<evidence type="ECO:0000313" key="1">
    <source>
        <dbReference type="EnsemblProtists" id="EOD24713"/>
    </source>
</evidence>
<dbReference type="InterPro" id="IPR005331">
    <property type="entry name" value="Sulfotransferase"/>
</dbReference>
<dbReference type="Gene3D" id="3.40.50.300">
    <property type="entry name" value="P-loop containing nucleotide triphosphate hydrolases"/>
    <property type="match status" value="1"/>
</dbReference>
<accession>A0A0D3JMH8</accession>
<protein>
    <recommendedName>
        <fullName evidence="3">Sulfotransferase domain-containing protein</fullName>
    </recommendedName>
</protein>
<dbReference type="PaxDb" id="2903-EOD24713"/>
<dbReference type="GO" id="GO:0016020">
    <property type="term" value="C:membrane"/>
    <property type="evidence" value="ECO:0007669"/>
    <property type="project" value="InterPro"/>
</dbReference>
<dbReference type="InterPro" id="IPR027417">
    <property type="entry name" value="P-loop_NTPase"/>
</dbReference>
<dbReference type="HOGENOM" id="CLU_1051430_0_0_1"/>
<sequence>MAQHVAPRLTGATDPIQEPPFCDGQTSGVMHVNQRFCGGCQLLRHSGRSSPHDISVYDVPGVPSKLGYISLPKCGSLNMRDILRRLEGRSFSKSIASLGTLAELPANTTFFSFVRNPWARMHSVYNMQRDQWLANNNGTLPAWALEFDDFAVNPDGHHLHMNPRHWSPMFDQLLTEDGHFSPHYLGRIEALNDDFLSILQLAGADSATLARVRDTLEHHRPVHHREADYSQMSTYYAKFYSNKTRKAVGSYSRVDAKLFCYTFST</sequence>
<reference evidence="1" key="2">
    <citation type="submission" date="2024-10" db="UniProtKB">
        <authorList>
            <consortium name="EnsemblProtists"/>
        </authorList>
    </citation>
    <scope>IDENTIFICATION</scope>
</reference>
<evidence type="ECO:0008006" key="3">
    <source>
        <dbReference type="Google" id="ProtNLM"/>
    </source>
</evidence>
<dbReference type="EnsemblProtists" id="EOD24713">
    <property type="protein sequence ID" value="EOD24713"/>
    <property type="gene ID" value="EMIHUDRAFT_206809"/>
</dbReference>
<dbReference type="KEGG" id="ehx:EMIHUDRAFT_206809"/>
<evidence type="ECO:0000313" key="2">
    <source>
        <dbReference type="Proteomes" id="UP000013827"/>
    </source>
</evidence>
<dbReference type="GeneID" id="17270260"/>
<proteinExistence type="predicted"/>
<dbReference type="GO" id="GO:0008146">
    <property type="term" value="F:sulfotransferase activity"/>
    <property type="evidence" value="ECO:0007669"/>
    <property type="project" value="InterPro"/>
</dbReference>
<keyword evidence="2" id="KW-1185">Reference proteome</keyword>
<organism evidence="1 2">
    <name type="scientific">Emiliania huxleyi (strain CCMP1516)</name>
    <dbReference type="NCBI Taxonomy" id="280463"/>
    <lineage>
        <taxon>Eukaryota</taxon>
        <taxon>Haptista</taxon>
        <taxon>Haptophyta</taxon>
        <taxon>Prymnesiophyceae</taxon>
        <taxon>Isochrysidales</taxon>
        <taxon>Noelaerhabdaceae</taxon>
        <taxon>Emiliania</taxon>
    </lineage>
</organism>
<dbReference type="Proteomes" id="UP000013827">
    <property type="component" value="Unassembled WGS sequence"/>
</dbReference>
<name>A0A0D3JMH8_EMIH1</name>
<dbReference type="RefSeq" id="XP_005777142.1">
    <property type="nucleotide sequence ID" value="XM_005777085.1"/>
</dbReference>
<dbReference type="SUPFAM" id="SSF52540">
    <property type="entry name" value="P-loop containing nucleoside triphosphate hydrolases"/>
    <property type="match status" value="1"/>
</dbReference>